<evidence type="ECO:0000256" key="3">
    <source>
        <dbReference type="ARBA" id="ARBA00023015"/>
    </source>
</evidence>
<organism evidence="9 10">
    <name type="scientific">Hibiscus syriacus</name>
    <name type="common">Rose of Sharon</name>
    <dbReference type="NCBI Taxonomy" id="106335"/>
    <lineage>
        <taxon>Eukaryota</taxon>
        <taxon>Viridiplantae</taxon>
        <taxon>Streptophyta</taxon>
        <taxon>Embryophyta</taxon>
        <taxon>Tracheophyta</taxon>
        <taxon>Spermatophyta</taxon>
        <taxon>Magnoliopsida</taxon>
        <taxon>eudicotyledons</taxon>
        <taxon>Gunneridae</taxon>
        <taxon>Pentapetalae</taxon>
        <taxon>rosids</taxon>
        <taxon>malvids</taxon>
        <taxon>Malvales</taxon>
        <taxon>Malvaceae</taxon>
        <taxon>Malvoideae</taxon>
        <taxon>Hibiscus</taxon>
    </lineage>
</organism>
<evidence type="ECO:0000256" key="1">
    <source>
        <dbReference type="ARBA" id="ARBA00004123"/>
    </source>
</evidence>
<feature type="compositionally biased region" description="Polar residues" evidence="7">
    <location>
        <begin position="293"/>
        <end position="302"/>
    </location>
</feature>
<feature type="region of interest" description="Disordered" evidence="7">
    <location>
        <begin position="460"/>
        <end position="524"/>
    </location>
</feature>
<dbReference type="PANTHER" id="PTHR21654:SF73">
    <property type="entry name" value="TRIHELIX TRANSCRIPTION FACTOR GT-2"/>
    <property type="match status" value="1"/>
</dbReference>
<evidence type="ECO:0000313" key="9">
    <source>
        <dbReference type="EMBL" id="KAE8684520.1"/>
    </source>
</evidence>
<sequence>MGDSSMVLGSAEAAKVAVIHDGSEGEEYKGRVDEGDRSFGGNRWPRPETLALLKIRSDMDSVFRDSTLKGPLWEEISRKLAELGYNRSAKKCKEKFENVYKYHKRTKDGRTSKADGKTKTYRFFDQLEAFQNSNNIHSLQSLSPSKPMVNAPQTNNTTAPSMAVPMHSTNPCVFNLSSNIFSTSTSSSTTSHDDSYQGSGGKKRKWKEFFKRLTKEVIVKQEELQNKFLQAVEKCEQQRMAREEAWRIQEMTRINKEHEILVQERSKAAAKDAAVLAFLQKISAQQVPNTVQVQSQLQQENPPSQPPLPTAPISTPLLPPPLHQPKPQALNFHNGGSDNHNNVVPVSLSPSPSRWPKAEIEALIKLRTNLDTKYQENGPKGPLWEEISSAMRNLGYNRSAKRCKEKWENINKYYKKVKENNKARPEDSKTCPYFHQLDALYKEKLGKPDSSTMAPLMVRPEQQWPPQQEFSRQAAAAALMEEEADKETPDQIQDNDDDGDSEDEYEGNDFELVAKTARIGSGGE</sequence>
<keyword evidence="3" id="KW-0805">Transcription regulation</keyword>
<comment type="caution">
    <text evidence="9">The sequence shown here is derived from an EMBL/GenBank/DDBJ whole genome shotgun (WGS) entry which is preliminary data.</text>
</comment>
<keyword evidence="2" id="KW-0677">Repeat</keyword>
<evidence type="ECO:0000256" key="6">
    <source>
        <dbReference type="ARBA" id="ARBA00023242"/>
    </source>
</evidence>
<feature type="region of interest" description="Disordered" evidence="7">
    <location>
        <begin position="293"/>
        <end position="353"/>
    </location>
</feature>
<keyword evidence="10" id="KW-1185">Reference proteome</keyword>
<feature type="domain" description="Myb-like" evidence="8">
    <location>
        <begin position="42"/>
        <end position="100"/>
    </location>
</feature>
<dbReference type="CDD" id="cd12203">
    <property type="entry name" value="GT1"/>
    <property type="match status" value="2"/>
</dbReference>
<dbReference type="GO" id="GO:0005634">
    <property type="term" value="C:nucleus"/>
    <property type="evidence" value="ECO:0007669"/>
    <property type="project" value="UniProtKB-SubCell"/>
</dbReference>
<protein>
    <recommendedName>
        <fullName evidence="8">Myb-like domain-containing protein</fullName>
    </recommendedName>
</protein>
<dbReference type="AlphaFoldDB" id="A0A6A2YZ43"/>
<dbReference type="PANTHER" id="PTHR21654">
    <property type="entry name" value="FI21293P1"/>
    <property type="match status" value="1"/>
</dbReference>
<dbReference type="OrthoDB" id="691673at2759"/>
<dbReference type="EMBL" id="VEPZ02001238">
    <property type="protein sequence ID" value="KAE8684520.1"/>
    <property type="molecule type" value="Genomic_DNA"/>
</dbReference>
<gene>
    <name evidence="9" type="ORF">F3Y22_tig00111128pilonHSYRG00102</name>
</gene>
<dbReference type="InterPro" id="IPR044822">
    <property type="entry name" value="Myb_DNA-bind_4"/>
</dbReference>
<evidence type="ECO:0000256" key="7">
    <source>
        <dbReference type="SAM" id="MobiDB-lite"/>
    </source>
</evidence>
<dbReference type="Pfam" id="PF13837">
    <property type="entry name" value="Myb_DNA-bind_4"/>
    <property type="match status" value="2"/>
</dbReference>
<evidence type="ECO:0000256" key="5">
    <source>
        <dbReference type="ARBA" id="ARBA00023163"/>
    </source>
</evidence>
<keyword evidence="4" id="KW-0238">DNA-binding</keyword>
<dbReference type="SMART" id="SM00717">
    <property type="entry name" value="SANT"/>
    <property type="match status" value="2"/>
</dbReference>
<dbReference type="GO" id="GO:0003677">
    <property type="term" value="F:DNA binding"/>
    <property type="evidence" value="ECO:0007669"/>
    <property type="project" value="UniProtKB-KW"/>
</dbReference>
<keyword evidence="6" id="KW-0539">Nucleus</keyword>
<dbReference type="Proteomes" id="UP000436088">
    <property type="component" value="Unassembled WGS sequence"/>
</dbReference>
<dbReference type="InterPro" id="IPR001005">
    <property type="entry name" value="SANT/Myb"/>
</dbReference>
<comment type="subcellular location">
    <subcellularLocation>
        <location evidence="1">Nucleus</location>
    </subcellularLocation>
</comment>
<dbReference type="FunFam" id="1.10.10.60:FF:000092">
    <property type="entry name" value="Trihelix transcription factor GT-2"/>
    <property type="match status" value="1"/>
</dbReference>
<feature type="compositionally biased region" description="Low complexity" evidence="7">
    <location>
        <begin position="343"/>
        <end position="352"/>
    </location>
</feature>
<dbReference type="Gene3D" id="1.10.10.60">
    <property type="entry name" value="Homeodomain-like"/>
    <property type="match status" value="2"/>
</dbReference>
<reference evidence="9" key="1">
    <citation type="submission" date="2019-09" db="EMBL/GenBank/DDBJ databases">
        <title>Draft genome information of white flower Hibiscus syriacus.</title>
        <authorList>
            <person name="Kim Y.-M."/>
        </authorList>
    </citation>
    <scope>NUCLEOTIDE SEQUENCE [LARGE SCALE GENOMIC DNA]</scope>
    <source>
        <strain evidence="9">YM2019G1</strain>
    </source>
</reference>
<evidence type="ECO:0000256" key="4">
    <source>
        <dbReference type="ARBA" id="ARBA00023125"/>
    </source>
</evidence>
<dbReference type="PROSITE" id="PS50090">
    <property type="entry name" value="MYB_LIKE"/>
    <property type="match status" value="2"/>
</dbReference>
<dbReference type="FunFam" id="1.10.10.60:FF:000061">
    <property type="entry name" value="Trihelix transcription factor GT-2"/>
    <property type="match status" value="1"/>
</dbReference>
<dbReference type="GO" id="GO:0006355">
    <property type="term" value="P:regulation of DNA-templated transcription"/>
    <property type="evidence" value="ECO:0007669"/>
    <property type="project" value="UniProtKB-ARBA"/>
</dbReference>
<feature type="compositionally biased region" description="Acidic residues" evidence="7">
    <location>
        <begin position="493"/>
        <end position="509"/>
    </location>
</feature>
<name>A0A6A2YZ43_HIBSY</name>
<evidence type="ECO:0000256" key="2">
    <source>
        <dbReference type="ARBA" id="ARBA00022737"/>
    </source>
</evidence>
<evidence type="ECO:0000313" key="10">
    <source>
        <dbReference type="Proteomes" id="UP000436088"/>
    </source>
</evidence>
<evidence type="ECO:0000259" key="8">
    <source>
        <dbReference type="PROSITE" id="PS50090"/>
    </source>
</evidence>
<feature type="domain" description="Myb-like" evidence="8">
    <location>
        <begin position="353"/>
        <end position="411"/>
    </location>
</feature>
<proteinExistence type="predicted"/>
<accession>A0A6A2YZ43</accession>
<keyword evidence="5" id="KW-0804">Transcription</keyword>